<organism evidence="2 3">
    <name type="scientific">Coleophoma cylindrospora</name>
    <dbReference type="NCBI Taxonomy" id="1849047"/>
    <lineage>
        <taxon>Eukaryota</taxon>
        <taxon>Fungi</taxon>
        <taxon>Dikarya</taxon>
        <taxon>Ascomycota</taxon>
        <taxon>Pezizomycotina</taxon>
        <taxon>Leotiomycetes</taxon>
        <taxon>Helotiales</taxon>
        <taxon>Dermateaceae</taxon>
        <taxon>Coleophoma</taxon>
    </lineage>
</organism>
<reference evidence="2 3" key="1">
    <citation type="journal article" date="2018" name="IMA Fungus">
        <title>IMA Genome-F 9: Draft genome sequence of Annulohypoxylon stygium, Aspergillus mulundensis, Berkeleyomyces basicola (syn. Thielaviopsis basicola), Ceratocystis smalleyi, two Cercospora beticola strains, Coleophoma cylindrospora, Fusarium fracticaudum, Phialophora cf. hyalina, and Morchella septimelata.</title>
        <authorList>
            <person name="Wingfield B.D."/>
            <person name="Bills G.F."/>
            <person name="Dong Y."/>
            <person name="Huang W."/>
            <person name="Nel W.J."/>
            <person name="Swalarsk-Parry B.S."/>
            <person name="Vaghefi N."/>
            <person name="Wilken P.M."/>
            <person name="An Z."/>
            <person name="de Beer Z.W."/>
            <person name="De Vos L."/>
            <person name="Chen L."/>
            <person name="Duong T.A."/>
            <person name="Gao Y."/>
            <person name="Hammerbacher A."/>
            <person name="Kikkert J.R."/>
            <person name="Li Y."/>
            <person name="Li H."/>
            <person name="Li K."/>
            <person name="Li Q."/>
            <person name="Liu X."/>
            <person name="Ma X."/>
            <person name="Naidoo K."/>
            <person name="Pethybridge S.J."/>
            <person name="Sun J."/>
            <person name="Steenkamp E.T."/>
            <person name="van der Nest M.A."/>
            <person name="van Wyk S."/>
            <person name="Wingfield M.J."/>
            <person name="Xiong C."/>
            <person name="Yue Q."/>
            <person name="Zhang X."/>
        </authorList>
    </citation>
    <scope>NUCLEOTIDE SEQUENCE [LARGE SCALE GENOMIC DNA]</scope>
    <source>
        <strain evidence="2 3">BP6252</strain>
    </source>
</reference>
<dbReference type="OrthoDB" id="2157103at2759"/>
<dbReference type="AlphaFoldDB" id="A0A3D8R1W1"/>
<protein>
    <submittedName>
        <fullName evidence="2">Uncharacterized protein</fullName>
    </submittedName>
</protein>
<evidence type="ECO:0000313" key="2">
    <source>
        <dbReference type="EMBL" id="RDW68032.1"/>
    </source>
</evidence>
<evidence type="ECO:0000256" key="1">
    <source>
        <dbReference type="SAM" id="MobiDB-lite"/>
    </source>
</evidence>
<comment type="caution">
    <text evidence="2">The sequence shown here is derived from an EMBL/GenBank/DDBJ whole genome shotgun (WGS) entry which is preliminary data.</text>
</comment>
<feature type="compositionally biased region" description="Polar residues" evidence="1">
    <location>
        <begin position="34"/>
        <end position="56"/>
    </location>
</feature>
<name>A0A3D8R1W1_9HELO</name>
<feature type="compositionally biased region" description="Basic and acidic residues" evidence="1">
    <location>
        <begin position="21"/>
        <end position="33"/>
    </location>
</feature>
<dbReference type="Proteomes" id="UP000256645">
    <property type="component" value="Unassembled WGS sequence"/>
</dbReference>
<dbReference type="EMBL" id="PDLM01000010">
    <property type="protein sequence ID" value="RDW68032.1"/>
    <property type="molecule type" value="Genomic_DNA"/>
</dbReference>
<evidence type="ECO:0000313" key="3">
    <source>
        <dbReference type="Proteomes" id="UP000256645"/>
    </source>
</evidence>
<feature type="compositionally biased region" description="Polar residues" evidence="1">
    <location>
        <begin position="1"/>
        <end position="20"/>
    </location>
</feature>
<accession>A0A3D8R1W1</accession>
<sequence length="110" mass="12007">MASVTPRSFHTSITMPFTSTKPRDSSRQEKALETETSSPSHRLQNQGQDSTKQSSPAAMAHKKTVAELDAELLEKLENRSGEGGVAGLEYEGGKAVAMKRGVKENMFRLI</sequence>
<gene>
    <name evidence="2" type="ORF">BP6252_09428</name>
</gene>
<proteinExistence type="predicted"/>
<keyword evidence="3" id="KW-1185">Reference proteome</keyword>
<feature type="region of interest" description="Disordered" evidence="1">
    <location>
        <begin position="1"/>
        <end position="63"/>
    </location>
</feature>